<evidence type="ECO:0008006" key="5">
    <source>
        <dbReference type="Google" id="ProtNLM"/>
    </source>
</evidence>
<comment type="caution">
    <text evidence="3">The sequence shown here is derived from an EMBL/GenBank/DDBJ whole genome shotgun (WGS) entry which is preliminary data.</text>
</comment>
<keyword evidence="2" id="KW-0472">Membrane</keyword>
<name>A0ABV0G693_9BURK</name>
<evidence type="ECO:0000256" key="1">
    <source>
        <dbReference type="SAM" id="MobiDB-lite"/>
    </source>
</evidence>
<keyword evidence="2" id="KW-1133">Transmembrane helix</keyword>
<dbReference type="SUPFAM" id="SSF52833">
    <property type="entry name" value="Thioredoxin-like"/>
    <property type="match status" value="1"/>
</dbReference>
<proteinExistence type="predicted"/>
<keyword evidence="2" id="KW-0812">Transmembrane</keyword>
<evidence type="ECO:0000313" key="3">
    <source>
        <dbReference type="EMBL" id="MEO3693258.1"/>
    </source>
</evidence>
<dbReference type="Proteomes" id="UP001495147">
    <property type="component" value="Unassembled WGS sequence"/>
</dbReference>
<dbReference type="Gene3D" id="3.40.30.10">
    <property type="entry name" value="Glutaredoxin"/>
    <property type="match status" value="1"/>
</dbReference>
<reference evidence="3 4" key="1">
    <citation type="submission" date="2024-05" db="EMBL/GenBank/DDBJ databases">
        <title>Roseateles sp. DJS-2-20 16S ribosomal RNA gene Genome sequencing and assembly.</title>
        <authorList>
            <person name="Woo H."/>
        </authorList>
    </citation>
    <scope>NUCLEOTIDE SEQUENCE [LARGE SCALE GENOMIC DNA]</scope>
    <source>
        <strain evidence="3 4">DJS-2-20</strain>
    </source>
</reference>
<dbReference type="EMBL" id="JBDPZD010000006">
    <property type="protein sequence ID" value="MEO3693258.1"/>
    <property type="molecule type" value="Genomic_DNA"/>
</dbReference>
<dbReference type="RefSeq" id="WP_347706070.1">
    <property type="nucleotide sequence ID" value="NZ_JBDPZD010000006.1"/>
</dbReference>
<evidence type="ECO:0000256" key="2">
    <source>
        <dbReference type="SAM" id="Phobius"/>
    </source>
</evidence>
<accession>A0ABV0G693</accession>
<feature type="region of interest" description="Disordered" evidence="1">
    <location>
        <begin position="1"/>
        <end position="22"/>
    </location>
</feature>
<gene>
    <name evidence="3" type="ORF">ABDJ85_17445</name>
</gene>
<keyword evidence="4" id="KW-1185">Reference proteome</keyword>
<organism evidence="3 4">
    <name type="scientific">Roseateles paludis</name>
    <dbReference type="NCBI Taxonomy" id="3145238"/>
    <lineage>
        <taxon>Bacteria</taxon>
        <taxon>Pseudomonadati</taxon>
        <taxon>Pseudomonadota</taxon>
        <taxon>Betaproteobacteria</taxon>
        <taxon>Burkholderiales</taxon>
        <taxon>Sphaerotilaceae</taxon>
        <taxon>Roseateles</taxon>
    </lineage>
</organism>
<evidence type="ECO:0000313" key="4">
    <source>
        <dbReference type="Proteomes" id="UP001495147"/>
    </source>
</evidence>
<feature type="transmembrane region" description="Helical" evidence="2">
    <location>
        <begin position="41"/>
        <end position="62"/>
    </location>
</feature>
<protein>
    <recommendedName>
        <fullName evidence="5">Cytochrome oxidase Cu insertion factor (SCO1/SenC/PrrC family)</fullName>
    </recommendedName>
</protein>
<dbReference type="InterPro" id="IPR036249">
    <property type="entry name" value="Thioredoxin-like_sf"/>
</dbReference>
<sequence length="240" mass="26321">MSGSNSSAPGGHPSPEPLNFSVHALPDPRDSARVRVGRLKMLFILALCAAPVVASYLAFYVFKPRGSAYGELILPTVELPSSLPLRDLAGRRVAPDALRQQWLLVVVQGADCPATCERVLYVQRQLREMLGKERDRLDKVWLIPTEADTDAPLALRPELQAAVSQPGVEVAVLRAPAAALQAWLQPAPGQTLADHLYVVDPMGRWMLREPIEDDPVKIKRVMGDLQRLLKASASWDTPGR</sequence>